<name>A0A127AVG6_9CAUD</name>
<reference evidence="1 2" key="1">
    <citation type="journal article" date="2016" name="Genome Announc.">
        <title>Complete Genome Sequences of Lytic Bacteriophages of Xanthomonas arboricola pv. juglandis.</title>
        <authorList>
            <person name="Retamales J."/>
            <person name="Vasquez I."/>
            <person name="Santos L."/>
            <person name="Segovia C."/>
            <person name="Ayala M."/>
            <person name="Alvarado R."/>
            <person name="Nunez P."/>
            <person name="Santander J."/>
        </authorList>
    </citation>
    <scope>NUCLEOTIDE SEQUENCE [LARGE SCALE GENOMIC DNA]</scope>
</reference>
<dbReference type="KEGG" id="vg:40066125"/>
<keyword evidence="2" id="KW-1185">Reference proteome</keyword>
<evidence type="ECO:0000313" key="2">
    <source>
        <dbReference type="Proteomes" id="UP000223835"/>
    </source>
</evidence>
<organism evidence="1 2">
    <name type="scientific">Xanthomonas phage f20-Xaj</name>
    <dbReference type="NCBI Taxonomy" id="1784979"/>
    <lineage>
        <taxon>Viruses</taxon>
        <taxon>Duplodnaviria</taxon>
        <taxon>Heunggongvirae</taxon>
        <taxon>Uroviricota</taxon>
        <taxon>Caudoviricetes</taxon>
        <taxon>Autographivirales</taxon>
        <taxon>Autonotataviridae</taxon>
        <taxon>Gujervirinae</taxon>
        <taxon>Pradovirus</taxon>
        <taxon>Pradovirus f20</taxon>
    </lineage>
</organism>
<accession>A0A127AVG6</accession>
<dbReference type="Proteomes" id="UP000223835">
    <property type="component" value="Segment"/>
</dbReference>
<proteinExistence type="predicted"/>
<dbReference type="RefSeq" id="YP_009275439.1">
    <property type="nucleotide sequence ID" value="NC_030928.1"/>
</dbReference>
<dbReference type="OrthoDB" id="20853at10239"/>
<protein>
    <submittedName>
        <fullName evidence="1">Uncharacterized protein</fullName>
    </submittedName>
</protein>
<sequence>MSLRLGSWVEITIPTSRMLNVQPELAAAVQQVGGATITEGRGLYVRKDNGQLDDEAVSVVRFDINIRSDTIDETNAKLRAIVNRLLELGEESVLRRRFYNGGGGYNSELIFQ</sequence>
<dbReference type="GeneID" id="40066125"/>
<dbReference type="EMBL" id="KU595432">
    <property type="protein sequence ID" value="AMM44635.1"/>
    <property type="molecule type" value="Genomic_DNA"/>
</dbReference>
<evidence type="ECO:0000313" key="1">
    <source>
        <dbReference type="EMBL" id="AMM44635.1"/>
    </source>
</evidence>